<organism evidence="1 2">
    <name type="scientific">Rhizophagus irregularis</name>
    <dbReference type="NCBI Taxonomy" id="588596"/>
    <lineage>
        <taxon>Eukaryota</taxon>
        <taxon>Fungi</taxon>
        <taxon>Fungi incertae sedis</taxon>
        <taxon>Mucoromycota</taxon>
        <taxon>Glomeromycotina</taxon>
        <taxon>Glomeromycetes</taxon>
        <taxon>Glomerales</taxon>
        <taxon>Glomeraceae</taxon>
        <taxon>Rhizophagus</taxon>
    </lineage>
</organism>
<proteinExistence type="predicted"/>
<protein>
    <submittedName>
        <fullName evidence="1">Uncharacterized protein</fullName>
    </submittedName>
</protein>
<gene>
    <name evidence="1" type="ORF">RhiirA1_481172</name>
</gene>
<accession>A0A2I1EXL3</accession>
<name>A0A2I1EXL3_9GLOM</name>
<dbReference type="VEuPathDB" id="FungiDB:RhiirA1_481172"/>
<sequence>MVQVKAKLDDFMNYNNLSTYYHITITQHLSDDLIEKQQEFLAFVTYQCIQYEYFLAFIVVLTCMADGTKLLPLIIFKLKNIPRGNFPLLELIQKDG</sequence>
<comment type="caution">
    <text evidence="1">The sequence shown here is derived from an EMBL/GenBank/DDBJ whole genome shotgun (WGS) entry which is preliminary data.</text>
</comment>
<reference evidence="1 2" key="2">
    <citation type="submission" date="2017-10" db="EMBL/GenBank/DDBJ databases">
        <title>Genome analyses suggest a sexual origin of heterokaryosis in a supposedly ancient asexual fungus.</title>
        <authorList>
            <person name="Corradi N."/>
            <person name="Sedzielewska K."/>
            <person name="Noel J."/>
            <person name="Charron P."/>
            <person name="Farinelli L."/>
            <person name="Marton T."/>
            <person name="Kruger M."/>
            <person name="Pelin A."/>
            <person name="Brachmann A."/>
            <person name="Corradi N."/>
        </authorList>
    </citation>
    <scope>NUCLEOTIDE SEQUENCE [LARGE SCALE GENOMIC DNA]</scope>
    <source>
        <strain evidence="1 2">A1</strain>
    </source>
</reference>
<dbReference type="OrthoDB" id="2444593at2759"/>
<dbReference type="AlphaFoldDB" id="A0A2I1EXL3"/>
<reference evidence="1 2" key="1">
    <citation type="submission" date="2017-10" db="EMBL/GenBank/DDBJ databases">
        <title>Extensive intraspecific genome diversity in a model arbuscular mycorrhizal fungus.</title>
        <authorList>
            <person name="Chen E.C.H."/>
            <person name="Morin E."/>
            <person name="Baudet D."/>
            <person name="Noel J."/>
            <person name="Ndikumana S."/>
            <person name="Charron P."/>
            <person name="St-Onge C."/>
            <person name="Giorgi J."/>
            <person name="Grigoriev I.V."/>
            <person name="Roux C."/>
            <person name="Martin F.M."/>
            <person name="Corradi N."/>
        </authorList>
    </citation>
    <scope>NUCLEOTIDE SEQUENCE [LARGE SCALE GENOMIC DNA]</scope>
    <source>
        <strain evidence="1 2">A1</strain>
    </source>
</reference>
<dbReference type="EMBL" id="LLXH01005506">
    <property type="protein sequence ID" value="PKC52591.1"/>
    <property type="molecule type" value="Genomic_DNA"/>
</dbReference>
<evidence type="ECO:0000313" key="2">
    <source>
        <dbReference type="Proteomes" id="UP000232688"/>
    </source>
</evidence>
<dbReference type="Proteomes" id="UP000232688">
    <property type="component" value="Unassembled WGS sequence"/>
</dbReference>
<evidence type="ECO:0000313" key="1">
    <source>
        <dbReference type="EMBL" id="PKC52591.1"/>
    </source>
</evidence>